<dbReference type="RefSeq" id="WP_063865165.1">
    <property type="nucleotide sequence ID" value="NG_050335.1"/>
</dbReference>
<evidence type="ECO:0000256" key="9">
    <source>
        <dbReference type="SAM" id="SignalP"/>
    </source>
</evidence>
<proteinExistence type="inferred from homology"/>
<dbReference type="PROSITE" id="PS00146">
    <property type="entry name" value="BETA_LACTAMASE_A"/>
    <property type="match status" value="1"/>
</dbReference>
<reference evidence="11" key="1">
    <citation type="submission" date="1999-12" db="EMBL/GenBank/DDBJ databases">
        <authorList>
            <person name="Teo J.W."/>
            <person name="Suwanto A."/>
            <person name="Poh C.-L."/>
        </authorList>
    </citation>
    <scope>NUCLEOTIDE SEQUENCE</scope>
    <source>
        <strain evidence="11">W3B</strain>
    </source>
</reference>
<protein>
    <recommendedName>
        <fullName evidence="3 8">Beta-lactamase</fullName>
        <ecNumber evidence="3 8">3.5.2.6</ecNumber>
    </recommendedName>
</protein>
<evidence type="ECO:0000256" key="4">
    <source>
        <dbReference type="ARBA" id="ARBA00022729"/>
    </source>
</evidence>
<keyword evidence="4 9" id="KW-0732">Signal</keyword>
<dbReference type="AlphaFoldDB" id="Q9REJ3"/>
<evidence type="ECO:0000256" key="8">
    <source>
        <dbReference type="RuleBase" id="RU361140"/>
    </source>
</evidence>
<dbReference type="GO" id="GO:0046677">
    <property type="term" value="P:response to antibiotic"/>
    <property type="evidence" value="ECO:0007669"/>
    <property type="project" value="UniProtKB-UniRule"/>
</dbReference>
<keyword evidence="7 8" id="KW-0046">Antibiotic resistance</keyword>
<evidence type="ECO:0000256" key="5">
    <source>
        <dbReference type="ARBA" id="ARBA00022801"/>
    </source>
</evidence>
<name>Q9REJ3_VIBHA</name>
<evidence type="ECO:0000313" key="11">
    <source>
        <dbReference type="EMBL" id="AAF23816.1"/>
    </source>
</evidence>
<accession>Q9REJ3</accession>
<evidence type="ECO:0000256" key="3">
    <source>
        <dbReference type="ARBA" id="ARBA00012865"/>
    </source>
</evidence>
<dbReference type="Pfam" id="PF13354">
    <property type="entry name" value="Beta-lactamase2"/>
    <property type="match status" value="1"/>
</dbReference>
<dbReference type="InterPro" id="IPR012338">
    <property type="entry name" value="Beta-lactam/transpept-like"/>
</dbReference>
<dbReference type="Gene3D" id="3.40.710.10">
    <property type="entry name" value="DD-peptidase/beta-lactamase superfamily"/>
    <property type="match status" value="1"/>
</dbReference>
<dbReference type="InterPro" id="IPR000871">
    <property type="entry name" value="Beta-lactam_class-A"/>
</dbReference>
<keyword evidence="5 8" id="KW-0378">Hydrolase</keyword>
<evidence type="ECO:0000256" key="2">
    <source>
        <dbReference type="ARBA" id="ARBA00009009"/>
    </source>
</evidence>
<dbReference type="SMR" id="Q9REJ3"/>
<dbReference type="EC" id="3.5.2.6" evidence="3 8"/>
<dbReference type="PANTHER" id="PTHR35333">
    <property type="entry name" value="BETA-LACTAMASE"/>
    <property type="match status" value="1"/>
</dbReference>
<dbReference type="InterPro" id="IPR058169">
    <property type="entry name" value="PSE-1/CARB-3-like"/>
</dbReference>
<evidence type="ECO:0000256" key="6">
    <source>
        <dbReference type="ARBA" id="ARBA00023157"/>
    </source>
</evidence>
<feature type="signal peptide" evidence="9">
    <location>
        <begin position="1"/>
        <end position="19"/>
    </location>
</feature>
<dbReference type="PRINTS" id="PR00118">
    <property type="entry name" value="BLACTAMASEA"/>
</dbReference>
<evidence type="ECO:0000256" key="1">
    <source>
        <dbReference type="ARBA" id="ARBA00001526"/>
    </source>
</evidence>
<reference evidence="11" key="2">
    <citation type="journal article" date="2000" name="Antimicrob. Agents Chemother.">
        <title>Novel beta-lactamase genes from two environmental isolates of Vibrio harveyi.</title>
        <authorList>
            <person name="Teo J.W."/>
            <person name="Suwanto A."/>
            <person name="Poh C.L."/>
        </authorList>
    </citation>
    <scope>NUCLEOTIDE SEQUENCE</scope>
    <source>
        <strain evidence="11">W3B</strain>
    </source>
</reference>
<dbReference type="SUPFAM" id="SSF56601">
    <property type="entry name" value="beta-lactamase/transpeptidase-like"/>
    <property type="match status" value="1"/>
</dbReference>
<evidence type="ECO:0000259" key="10">
    <source>
        <dbReference type="Pfam" id="PF13354"/>
    </source>
</evidence>
<dbReference type="CARD" id="ARO:3007004">
    <property type="molecule name" value="VHW-1"/>
    <property type="mechanism identifier" value="ARO:0001004"/>
    <property type="mechanism name" value="antibiotic inactivation"/>
</dbReference>
<feature type="chain" id="PRO_5004331678" description="Beta-lactamase" evidence="9">
    <location>
        <begin position="20"/>
        <end position="290"/>
    </location>
</feature>
<evidence type="ECO:0000256" key="7">
    <source>
        <dbReference type="ARBA" id="ARBA00023251"/>
    </source>
</evidence>
<dbReference type="NCBIfam" id="NF033103">
    <property type="entry name" value="bla_class_A"/>
    <property type="match status" value="1"/>
</dbReference>
<dbReference type="GO" id="GO:0030655">
    <property type="term" value="P:beta-lactam antibiotic catabolic process"/>
    <property type="evidence" value="ECO:0007669"/>
    <property type="project" value="InterPro"/>
</dbReference>
<comment type="similarity">
    <text evidence="2 8">Belongs to the class-A beta-lactamase family.</text>
</comment>
<keyword evidence="6" id="KW-1015">Disulfide bond</keyword>
<feature type="domain" description="Beta-lactamase class A catalytic" evidence="10">
    <location>
        <begin position="38"/>
        <end position="255"/>
    </location>
</feature>
<gene>
    <name evidence="11" type="primary">vhw-1</name>
</gene>
<dbReference type="InterPro" id="IPR045155">
    <property type="entry name" value="Beta-lactam_cat"/>
</dbReference>
<dbReference type="PANTHER" id="PTHR35333:SF3">
    <property type="entry name" value="BETA-LACTAMASE-TYPE TRANSPEPTIDASE FOLD CONTAINING PROTEIN"/>
    <property type="match status" value="1"/>
</dbReference>
<dbReference type="GO" id="GO:0008800">
    <property type="term" value="F:beta-lactamase activity"/>
    <property type="evidence" value="ECO:0007669"/>
    <property type="project" value="UniProtKB-UniRule"/>
</dbReference>
<organism evidence="11">
    <name type="scientific">Vibrio harveyi</name>
    <name type="common">Beneckea harveyi</name>
    <dbReference type="NCBI Taxonomy" id="669"/>
    <lineage>
        <taxon>Bacteria</taxon>
        <taxon>Pseudomonadati</taxon>
        <taxon>Pseudomonadota</taxon>
        <taxon>Gammaproteobacteria</taxon>
        <taxon>Vibrionales</taxon>
        <taxon>Vibrionaceae</taxon>
        <taxon>Vibrio</taxon>
    </lineage>
</organism>
<dbReference type="EMBL" id="AF217648">
    <property type="protein sequence ID" value="AAF23816.1"/>
    <property type="molecule type" value="Genomic_DNA"/>
</dbReference>
<sequence length="290" mass="32520">MKKLFLLLGLLACSSATYAAKLNEDISAIEEHISGRIGVSVWDTQTDEHWDYRGDERFPMMSTFKTLACATMLSDMDNEKLDKNATAKVEERNMVVWSPVMDRMAGQTTRFEHACEAAMLMSDNSAAHIVLRSIWGVHAGGTSFLRSIGDKATRLDRFEPRLNEANPGDKRDTTTPNAMVNTLHTLLEGDALSYESRIQLKIWMQDNKVSDSLMRSVLPKGWSIADRSGAGGFGSRGITAMIWKENHKPVYISIYITETDLSLQARDQVIAQVSQLILDEVQYYLALAKY</sequence>
<comment type="catalytic activity">
    <reaction evidence="1 8">
        <text>a beta-lactam + H2O = a substituted beta-amino acid</text>
        <dbReference type="Rhea" id="RHEA:20401"/>
        <dbReference type="ChEBI" id="CHEBI:15377"/>
        <dbReference type="ChEBI" id="CHEBI:35627"/>
        <dbReference type="ChEBI" id="CHEBI:140347"/>
        <dbReference type="EC" id="3.5.2.6"/>
    </reaction>
</comment>
<dbReference type="NCBIfam" id="NF000481">
    <property type="entry name" value="carbeni_gen"/>
    <property type="match status" value="1"/>
</dbReference>
<dbReference type="InterPro" id="IPR023650">
    <property type="entry name" value="Beta-lactam_class-A_AS"/>
</dbReference>